<organism evidence="1 2">
    <name type="scientific">Ficus carica</name>
    <name type="common">Common fig</name>
    <dbReference type="NCBI Taxonomy" id="3494"/>
    <lineage>
        <taxon>Eukaryota</taxon>
        <taxon>Viridiplantae</taxon>
        <taxon>Streptophyta</taxon>
        <taxon>Embryophyta</taxon>
        <taxon>Tracheophyta</taxon>
        <taxon>Spermatophyta</taxon>
        <taxon>Magnoliopsida</taxon>
        <taxon>eudicotyledons</taxon>
        <taxon>Gunneridae</taxon>
        <taxon>Pentapetalae</taxon>
        <taxon>rosids</taxon>
        <taxon>fabids</taxon>
        <taxon>Rosales</taxon>
        <taxon>Moraceae</taxon>
        <taxon>Ficeae</taxon>
        <taxon>Ficus</taxon>
    </lineage>
</organism>
<accession>A0AA88E3B5</accession>
<protein>
    <submittedName>
        <fullName evidence="1">Uncharacterized protein</fullName>
    </submittedName>
</protein>
<evidence type="ECO:0000313" key="2">
    <source>
        <dbReference type="Proteomes" id="UP001187192"/>
    </source>
</evidence>
<reference evidence="1" key="1">
    <citation type="submission" date="2023-07" db="EMBL/GenBank/DDBJ databases">
        <title>draft genome sequence of fig (Ficus carica).</title>
        <authorList>
            <person name="Takahashi T."/>
            <person name="Nishimura K."/>
        </authorList>
    </citation>
    <scope>NUCLEOTIDE SEQUENCE</scope>
</reference>
<dbReference type="Proteomes" id="UP001187192">
    <property type="component" value="Unassembled WGS sequence"/>
</dbReference>
<sequence>MIQEGYTDPTIIPPILNQLKGISKIFVIQFRLRGAFIDAVIVRTFDDDVQPMLLPAPIMTSLEEIPPTSISIDPKTSQLGGKKTAYLYRTYH</sequence>
<name>A0AA88E3B5_FICCA</name>
<evidence type="ECO:0000313" key="1">
    <source>
        <dbReference type="EMBL" id="GMN67179.1"/>
    </source>
</evidence>
<gene>
    <name evidence="1" type="ORF">TIFTF001_036243</name>
</gene>
<keyword evidence="2" id="KW-1185">Reference proteome</keyword>
<dbReference type="EMBL" id="BTGU01000414">
    <property type="protein sequence ID" value="GMN67179.1"/>
    <property type="molecule type" value="Genomic_DNA"/>
</dbReference>
<proteinExistence type="predicted"/>
<comment type="caution">
    <text evidence="1">The sequence shown here is derived from an EMBL/GenBank/DDBJ whole genome shotgun (WGS) entry which is preliminary data.</text>
</comment>
<dbReference type="AlphaFoldDB" id="A0AA88E3B5"/>